<dbReference type="AlphaFoldDB" id="A0A1X2EQ70"/>
<evidence type="ECO:0000259" key="1">
    <source>
        <dbReference type="Pfam" id="PF10128"/>
    </source>
</evidence>
<dbReference type="Pfam" id="PF20171">
    <property type="entry name" value="OpcA_G6PD_C"/>
    <property type="match status" value="1"/>
</dbReference>
<evidence type="ECO:0000313" key="4">
    <source>
        <dbReference type="Proteomes" id="UP000193090"/>
    </source>
</evidence>
<dbReference type="NCBIfam" id="TIGR00534">
    <property type="entry name" value="OpcA"/>
    <property type="match status" value="1"/>
</dbReference>
<dbReference type="Proteomes" id="UP000193090">
    <property type="component" value="Unassembled WGS sequence"/>
</dbReference>
<keyword evidence="4" id="KW-1185">Reference proteome</keyword>
<sequence length="304" mass="32868">MIIELPDTSTTAVNKRLDRVREEVGAVTTGRVLTLIIAVSGEALLEESIAAANAASHEHPCRVIVVAPGGTGADREPRLDAQLRVAGDAGAGEVVVLRLCGPLAGHADSVVLPFLLPDIPVVAWWPDDAPATPAQDPLGRLAIRRLTDATNDRDPLAAIRRRLPGYTAGDTDLAWSRITYWRALLASALDQPPHEPVTAVRVSGLKSEPALDVLAGWLASRLDAPVRREFGELRIELIRDSETITLSRPQEGVVATLSRTARPDTLISLPRRDVAECLAEDLRRLDGDEIYRAALDGINRVRYP</sequence>
<dbReference type="EMBL" id="LQPZ01000008">
    <property type="protein sequence ID" value="ORX08158.1"/>
    <property type="molecule type" value="Genomic_DNA"/>
</dbReference>
<protein>
    <submittedName>
        <fullName evidence="3">Oxidoreductase</fullName>
    </submittedName>
</protein>
<feature type="domain" description="Glucose-6-phosphate dehydrogenase assembly protein OpcA C-terminal" evidence="2">
    <location>
        <begin position="169"/>
        <end position="295"/>
    </location>
</feature>
<dbReference type="InterPro" id="IPR004555">
    <property type="entry name" value="G6PDH_assembly_OpcA"/>
</dbReference>
<evidence type="ECO:0000313" key="3">
    <source>
        <dbReference type="EMBL" id="ORX08158.1"/>
    </source>
</evidence>
<dbReference type="PANTHER" id="PTHR38658">
    <property type="entry name" value="OXPP CYCLE PROTEIN OPCA-RELATED"/>
    <property type="match status" value="1"/>
</dbReference>
<dbReference type="InterPro" id="IPR046801">
    <property type="entry name" value="OpcA_G6PD_N"/>
</dbReference>
<dbReference type="InterPro" id="IPR046802">
    <property type="entry name" value="OpcA_G6PD_C"/>
</dbReference>
<gene>
    <name evidence="3" type="ORF">AWC30_03465</name>
</gene>
<evidence type="ECO:0000259" key="2">
    <source>
        <dbReference type="Pfam" id="PF20171"/>
    </source>
</evidence>
<dbReference type="Pfam" id="PF10128">
    <property type="entry name" value="OpcA_G6PD_assem"/>
    <property type="match status" value="1"/>
</dbReference>
<dbReference type="PANTHER" id="PTHR38658:SF1">
    <property type="entry name" value="OXPP CYCLE PROTEIN OPCA-RELATED"/>
    <property type="match status" value="1"/>
</dbReference>
<dbReference type="STRING" id="1798.AWC30_03465"/>
<organism evidence="3 4">
    <name type="scientific">Mycolicibacillus trivialis</name>
    <dbReference type="NCBI Taxonomy" id="1798"/>
    <lineage>
        <taxon>Bacteria</taxon>
        <taxon>Bacillati</taxon>
        <taxon>Actinomycetota</taxon>
        <taxon>Actinomycetes</taxon>
        <taxon>Mycobacteriales</taxon>
        <taxon>Mycobacteriaceae</taxon>
        <taxon>Mycolicibacillus</taxon>
    </lineage>
</organism>
<dbReference type="OrthoDB" id="128564at2"/>
<comment type="caution">
    <text evidence="3">The sequence shown here is derived from an EMBL/GenBank/DDBJ whole genome shotgun (WGS) entry which is preliminary data.</text>
</comment>
<proteinExistence type="predicted"/>
<dbReference type="RefSeq" id="WP_085108632.1">
    <property type="nucleotide sequence ID" value="NZ_JACKSN010000157.1"/>
</dbReference>
<name>A0A1X2EQ70_9MYCO</name>
<accession>A0A1X2EQ70</accession>
<reference evidence="3 4" key="1">
    <citation type="submission" date="2016-01" db="EMBL/GenBank/DDBJ databases">
        <title>The new phylogeny of the genus Mycobacterium.</title>
        <authorList>
            <person name="Tarcisio F."/>
            <person name="Conor M."/>
            <person name="Antonella G."/>
            <person name="Elisabetta G."/>
            <person name="Giulia F.S."/>
            <person name="Sara T."/>
            <person name="Anna F."/>
            <person name="Clotilde B."/>
            <person name="Roberto B."/>
            <person name="Veronica D.S."/>
            <person name="Fabio R."/>
            <person name="Monica P."/>
            <person name="Olivier J."/>
            <person name="Enrico T."/>
            <person name="Nicola S."/>
        </authorList>
    </citation>
    <scope>NUCLEOTIDE SEQUENCE [LARGE SCALE GENOMIC DNA]</scope>
    <source>
        <strain evidence="3 4">DSM 44153</strain>
    </source>
</reference>
<feature type="domain" description="Glucose-6-phosphate dehydrogenase assembly protein OpcA N-terminal" evidence="1">
    <location>
        <begin position="52"/>
        <end position="162"/>
    </location>
</feature>